<protein>
    <submittedName>
        <fullName evidence="2">ABC-2 type transport system permease protein</fullName>
    </submittedName>
</protein>
<organism evidence="2 3">
    <name type="scientific">Kytococcus aerolatus</name>
    <dbReference type="NCBI Taxonomy" id="592308"/>
    <lineage>
        <taxon>Bacteria</taxon>
        <taxon>Bacillati</taxon>
        <taxon>Actinomycetota</taxon>
        <taxon>Actinomycetes</taxon>
        <taxon>Micrococcales</taxon>
        <taxon>Kytococcaceae</taxon>
        <taxon>Kytococcus</taxon>
    </lineage>
</organism>
<feature type="transmembrane region" description="Helical" evidence="1">
    <location>
        <begin position="53"/>
        <end position="71"/>
    </location>
</feature>
<feature type="transmembrane region" description="Helical" evidence="1">
    <location>
        <begin position="115"/>
        <end position="137"/>
    </location>
</feature>
<accession>A0A212TD91</accession>
<reference evidence="2 3" key="1">
    <citation type="submission" date="2017-06" db="EMBL/GenBank/DDBJ databases">
        <authorList>
            <person name="Kim H.J."/>
            <person name="Triplett B.A."/>
        </authorList>
    </citation>
    <scope>NUCLEOTIDE SEQUENCE [LARGE SCALE GENOMIC DNA]</scope>
    <source>
        <strain evidence="2 3">DSM 22179</strain>
    </source>
</reference>
<evidence type="ECO:0000313" key="2">
    <source>
        <dbReference type="EMBL" id="SNC63992.1"/>
    </source>
</evidence>
<dbReference type="OrthoDB" id="62003at2"/>
<dbReference type="EMBL" id="FYEZ01000001">
    <property type="protein sequence ID" value="SNC63992.1"/>
    <property type="molecule type" value="Genomic_DNA"/>
</dbReference>
<feature type="transmembrane region" description="Helical" evidence="1">
    <location>
        <begin position="12"/>
        <end position="33"/>
    </location>
</feature>
<keyword evidence="1" id="KW-1133">Transmembrane helix</keyword>
<feature type="transmembrane region" description="Helical" evidence="1">
    <location>
        <begin position="224"/>
        <end position="245"/>
    </location>
</feature>
<feature type="transmembrane region" description="Helical" evidence="1">
    <location>
        <begin position="177"/>
        <end position="204"/>
    </location>
</feature>
<sequence length="258" mass="27216">MVTAGFRRQSAYRLAMLAGLVANMTFGLIRSAQLSAASQSAGGSLAGYEHDQLMSFVWVSQGLLGAVNLFGSTEIASRIKDGQVAVDFLRPTSVVGQYLATDLGRALYTFVPRGIPSVLVGAATTGVAFATAPLHWVAGGVGVLLGIAIAYLSAHCLATLGFWFVETRGFEATYMVTTTFLAGLYLPVSMFPGWLAAIAHASPFPSMLQRPVDVLVGRTTGLDVWTSLATQAGWFLVMLALALVLTRAGRHTLEIQGG</sequence>
<dbReference type="InterPro" id="IPR010390">
    <property type="entry name" value="ABC-2_transporter-like"/>
</dbReference>
<dbReference type="PANTHER" id="PTHR36832:SF2">
    <property type="entry name" value="INTEGRAL MEMBRANE PROTEIN"/>
    <property type="match status" value="1"/>
</dbReference>
<dbReference type="AlphaFoldDB" id="A0A212TD91"/>
<evidence type="ECO:0000313" key="3">
    <source>
        <dbReference type="Proteomes" id="UP000198122"/>
    </source>
</evidence>
<dbReference type="Proteomes" id="UP000198122">
    <property type="component" value="Unassembled WGS sequence"/>
</dbReference>
<keyword evidence="3" id="KW-1185">Reference proteome</keyword>
<evidence type="ECO:0000256" key="1">
    <source>
        <dbReference type="SAM" id="Phobius"/>
    </source>
</evidence>
<dbReference type="Pfam" id="PF06182">
    <property type="entry name" value="ABC2_membrane_6"/>
    <property type="match status" value="1"/>
</dbReference>
<keyword evidence="1" id="KW-0472">Membrane</keyword>
<gene>
    <name evidence="2" type="ORF">SAMN05445756_1021</name>
</gene>
<dbReference type="PANTHER" id="PTHR36832">
    <property type="entry name" value="SLR1174 PROTEIN-RELATED"/>
    <property type="match status" value="1"/>
</dbReference>
<name>A0A212TD91_9MICO</name>
<keyword evidence="1" id="KW-0812">Transmembrane</keyword>
<feature type="transmembrane region" description="Helical" evidence="1">
    <location>
        <begin position="143"/>
        <end position="165"/>
    </location>
</feature>
<proteinExistence type="predicted"/>